<evidence type="ECO:0008006" key="4">
    <source>
        <dbReference type="Google" id="ProtNLM"/>
    </source>
</evidence>
<reference evidence="2 3" key="1">
    <citation type="submission" date="2020-08" db="EMBL/GenBank/DDBJ databases">
        <title>A Genomic Blueprint of the Chicken Gut Microbiome.</title>
        <authorList>
            <person name="Gilroy R."/>
            <person name="Ravi A."/>
            <person name="Getino M."/>
            <person name="Pursley I."/>
            <person name="Horton D.L."/>
            <person name="Alikhan N.-F."/>
            <person name="Baker D."/>
            <person name="Gharbi K."/>
            <person name="Hall N."/>
            <person name="Watson M."/>
            <person name="Adriaenssens E.M."/>
            <person name="Foster-Nyarko E."/>
            <person name="Jarju S."/>
            <person name="Secka A."/>
            <person name="Antonio M."/>
            <person name="Oren A."/>
            <person name="Chaudhuri R."/>
            <person name="La Ragione R.M."/>
            <person name="Hildebrand F."/>
            <person name="Pallen M.J."/>
        </authorList>
    </citation>
    <scope>NUCLEOTIDE SEQUENCE [LARGE SCALE GENOMIC DNA]</scope>
    <source>
        <strain evidence="2 3">Re31</strain>
    </source>
</reference>
<evidence type="ECO:0000313" key="3">
    <source>
        <dbReference type="Proteomes" id="UP000640930"/>
    </source>
</evidence>
<dbReference type="PROSITE" id="PS51191">
    <property type="entry name" value="FEMABX"/>
    <property type="match status" value="1"/>
</dbReference>
<comment type="subcellular location">
    <subcellularLocation>
        <location evidence="1">Cytoplasm</location>
    </subcellularLocation>
</comment>
<gene>
    <name evidence="2" type="ORF">H9636_03220</name>
</gene>
<evidence type="ECO:0000256" key="1">
    <source>
        <dbReference type="ARBA" id="ARBA00004496"/>
    </source>
</evidence>
<protein>
    <recommendedName>
        <fullName evidence="4">BioF2-like acetyltransferase domain-containing protein</fullName>
    </recommendedName>
</protein>
<dbReference type="InterPro" id="IPR003447">
    <property type="entry name" value="FEMABX"/>
</dbReference>
<dbReference type="RefSeq" id="WP_191706207.1">
    <property type="nucleotide sequence ID" value="NZ_JACSQA010000003.1"/>
</dbReference>
<name>A0ABR8X8M3_9BACL</name>
<keyword evidence="3" id="KW-1185">Reference proteome</keyword>
<organism evidence="2 3">
    <name type="scientific">Ureibacillus galli</name>
    <dbReference type="NCBI Taxonomy" id="2762222"/>
    <lineage>
        <taxon>Bacteria</taxon>
        <taxon>Bacillati</taxon>
        <taxon>Bacillota</taxon>
        <taxon>Bacilli</taxon>
        <taxon>Bacillales</taxon>
        <taxon>Caryophanaceae</taxon>
        <taxon>Ureibacillus</taxon>
    </lineage>
</organism>
<dbReference type="InterPro" id="IPR016181">
    <property type="entry name" value="Acyl_CoA_acyltransferase"/>
</dbReference>
<evidence type="ECO:0000313" key="2">
    <source>
        <dbReference type="EMBL" id="MBD8025659.1"/>
    </source>
</evidence>
<proteinExistence type="predicted"/>
<dbReference type="SUPFAM" id="SSF55729">
    <property type="entry name" value="Acyl-CoA N-acyltransferases (Nat)"/>
    <property type="match status" value="1"/>
</dbReference>
<dbReference type="Gene3D" id="3.40.630.30">
    <property type="match status" value="1"/>
</dbReference>
<sequence>MISIQRRFLFIDLIDNFLEDEFKPKLTKKKLIIHHYSKVPAENFFKEITYQLCLERDESEILESMTKMNRYMLRRAKKEPYEVVVKDHPTDEELNEFQKFYNQFVKIKQTRNINRYRLNRLKRLRDQGVVVFTKLQNTNGEALCYRIYIKDKEMVLNFYTCTAAWIRNRPDLKQQIRFANRYLLWENMMLFKKRGYKIYDYGGITDIEEINKFKEDFGFKGVEAYHGFETDSIFGKILVRLHWRKKIYLFS</sequence>
<dbReference type="Proteomes" id="UP000640930">
    <property type="component" value="Unassembled WGS sequence"/>
</dbReference>
<accession>A0ABR8X8M3</accession>
<comment type="caution">
    <text evidence="2">The sequence shown here is derived from an EMBL/GenBank/DDBJ whole genome shotgun (WGS) entry which is preliminary data.</text>
</comment>
<dbReference type="EMBL" id="JACSQA010000003">
    <property type="protein sequence ID" value="MBD8025659.1"/>
    <property type="molecule type" value="Genomic_DNA"/>
</dbReference>